<comment type="caution">
    <text evidence="2">The sequence shown here is derived from an EMBL/GenBank/DDBJ whole genome shotgun (WGS) entry which is preliminary data.</text>
</comment>
<protein>
    <recommendedName>
        <fullName evidence="1">Reverse transcriptase Ty1/copia-type domain-containing protein</fullName>
    </recommendedName>
</protein>
<organism evidence="2 3">
    <name type="scientific">Austropuccinia psidii MF-1</name>
    <dbReference type="NCBI Taxonomy" id="1389203"/>
    <lineage>
        <taxon>Eukaryota</taxon>
        <taxon>Fungi</taxon>
        <taxon>Dikarya</taxon>
        <taxon>Basidiomycota</taxon>
        <taxon>Pucciniomycotina</taxon>
        <taxon>Pucciniomycetes</taxon>
        <taxon>Pucciniales</taxon>
        <taxon>Sphaerophragmiaceae</taxon>
        <taxon>Austropuccinia</taxon>
    </lineage>
</organism>
<sequence>MENIAILRKRIDDFKKEIASEFEIKDIGPADLILGIKVNQTKDGICLYQKHFSKSLDSLYSMGECWSVSTSLVPHSHLSPETEDEVTEFSYQSALSSINYLSSIMKPDLSFVVSSLSQYLERPWI</sequence>
<accession>A0A9Q3FA55</accession>
<dbReference type="AlphaFoldDB" id="A0A9Q3FA55"/>
<evidence type="ECO:0000313" key="3">
    <source>
        <dbReference type="Proteomes" id="UP000765509"/>
    </source>
</evidence>
<feature type="domain" description="Reverse transcriptase Ty1/copia-type" evidence="1">
    <location>
        <begin position="9"/>
        <end position="72"/>
    </location>
</feature>
<dbReference type="EMBL" id="AVOT02041304">
    <property type="protein sequence ID" value="MBW0536596.1"/>
    <property type="molecule type" value="Genomic_DNA"/>
</dbReference>
<dbReference type="Proteomes" id="UP000765509">
    <property type="component" value="Unassembled WGS sequence"/>
</dbReference>
<proteinExistence type="predicted"/>
<dbReference type="InterPro" id="IPR013103">
    <property type="entry name" value="RVT_2"/>
</dbReference>
<name>A0A9Q3FA55_9BASI</name>
<dbReference type="Pfam" id="PF07727">
    <property type="entry name" value="RVT_2"/>
    <property type="match status" value="1"/>
</dbReference>
<keyword evidence="3" id="KW-1185">Reference proteome</keyword>
<evidence type="ECO:0000313" key="2">
    <source>
        <dbReference type="EMBL" id="MBW0536596.1"/>
    </source>
</evidence>
<gene>
    <name evidence="2" type="ORF">O181_076311</name>
</gene>
<evidence type="ECO:0000259" key="1">
    <source>
        <dbReference type="Pfam" id="PF07727"/>
    </source>
</evidence>
<dbReference type="OrthoDB" id="892939at2759"/>
<reference evidence="2" key="1">
    <citation type="submission" date="2021-03" db="EMBL/GenBank/DDBJ databases">
        <title>Draft genome sequence of rust myrtle Austropuccinia psidii MF-1, a brazilian biotype.</title>
        <authorList>
            <person name="Quecine M.C."/>
            <person name="Pachon D.M.R."/>
            <person name="Bonatelli M.L."/>
            <person name="Correr F.H."/>
            <person name="Franceschini L.M."/>
            <person name="Leite T.F."/>
            <person name="Margarido G.R.A."/>
            <person name="Almeida C.A."/>
            <person name="Ferrarezi J.A."/>
            <person name="Labate C.A."/>
        </authorList>
    </citation>
    <scope>NUCLEOTIDE SEQUENCE</scope>
    <source>
        <strain evidence="2">MF-1</strain>
    </source>
</reference>